<evidence type="ECO:0000313" key="3">
    <source>
        <dbReference type="EMBL" id="OCB92193.1"/>
    </source>
</evidence>
<feature type="compositionally biased region" description="Basic and acidic residues" evidence="1">
    <location>
        <begin position="547"/>
        <end position="558"/>
    </location>
</feature>
<dbReference type="Proteomes" id="UP000757232">
    <property type="component" value="Unassembled WGS sequence"/>
</dbReference>
<dbReference type="InterPro" id="IPR000719">
    <property type="entry name" value="Prot_kinase_dom"/>
</dbReference>
<sequence>MNLRGLLRDIFRDESFTIDTSLYELTDDEIWWRERHSLFESRGYRLRERLQPGWTPSWVSNPRLRPEDCEDSISGIYSQITYAVRESDGSYVIIKQVKKGSREKAIALFLSSIDDPRNHCVPIADSFADNLDEKIEFLVMPVLRQFDNPPFRAVNEVIDFLKQTLESKGIAFMHSKNVAHRDCSDLNIMLDGTSMYSEGFHPIRNSRSRGWTTLAKFRSRSDSRSVKYFFTDFGLSTQFDDADVQRLVTGCICQVDVPELSDMVPYDPFAVDVYLLGDVFKRNFIEVRSPASFGTELDFCTQKYLNVQFLTPLVESMTRKDPSERPKADDALKQLDDIISHCSKSSLRWRLIKNNTGRVSQFFISIRCITREGAILAKRMIATAFSVLFITIRIFEPTSLGILTLMTDPLSIAQLVVLIPEVIDYSVKGARVLRQYKKINGNLRFSIEHAEDLMYRLRLYITIVQCTTLRPDVRAHLERALSRAHLYLSKLAGDLHRWSALLRLDPVEDPKTDTSDEDKSEGEQQTLTSEVADFDEKTLDVSATTKDSSDAAEHDEKTLNVSATVSNESNSVQQIETTPPGERKSAHFQPLLLFNRIRYLVLGSVSIRECLEKLDLTYKTLSEFIPISQHLTQLFSYNEKVYIFTQLARSAKASKSCVIDRSLKLTLLEETNSDDQMFYKVTERGEFQHCIVEKRYVNDPRLFDSEEKETERLAKTLREDKQSEYGVSTKSIGILRCCGYMRPDKQTFEVIYRKPKGYTARTLRKLLTTSGSEFHPIEKRAAFALQLANAVHAFHLMGFVHKGIRPEAILVLEPMKASHVPFYNIGTPYLAGFNAARYNESLSGMYRFDRVMNKKLYHEPRHLGKVRPQKYLMRDDVFSLGVCLLEIGLWKSVFRWNDKTKFYVVDDWAKDLFADLPWTADGECLDYNSDDESDCDENEYAVDALRKKKLINMAKTTLNTRVNKAYCDAVVTCLTFGEEGDLLPGENGSYAGSSKFYEKVLCQLHKAAGSSA</sequence>
<dbReference type="AlphaFoldDB" id="A0A9Q5NBW4"/>
<feature type="domain" description="Protein kinase" evidence="2">
    <location>
        <begin position="66"/>
        <end position="339"/>
    </location>
</feature>
<gene>
    <name evidence="3" type="ORF">A7U60_g415</name>
</gene>
<dbReference type="PROSITE" id="PS50011">
    <property type="entry name" value="PROTEIN_KINASE_DOM"/>
    <property type="match status" value="2"/>
</dbReference>
<proteinExistence type="predicted"/>
<dbReference type="PANTHER" id="PTHR37542">
    <property type="entry name" value="HELO DOMAIN-CONTAINING PROTEIN-RELATED"/>
    <property type="match status" value="1"/>
</dbReference>
<dbReference type="SMART" id="SM00220">
    <property type="entry name" value="S_TKc"/>
    <property type="match status" value="1"/>
</dbReference>
<name>A0A9Q5NBW4_SANBA</name>
<dbReference type="SUPFAM" id="SSF56112">
    <property type="entry name" value="Protein kinase-like (PK-like)"/>
    <property type="match status" value="2"/>
</dbReference>
<feature type="domain" description="Protein kinase" evidence="2">
    <location>
        <begin position="676"/>
        <end position="1012"/>
    </location>
</feature>
<dbReference type="PANTHER" id="PTHR37542:SF3">
    <property type="entry name" value="PRION-INHIBITION AND PROPAGATION HELO DOMAIN-CONTAINING PROTEIN"/>
    <property type="match status" value="1"/>
</dbReference>
<feature type="compositionally biased region" description="Polar residues" evidence="1">
    <location>
        <begin position="559"/>
        <end position="577"/>
    </location>
</feature>
<dbReference type="GO" id="GO:0005524">
    <property type="term" value="F:ATP binding"/>
    <property type="evidence" value="ECO:0007669"/>
    <property type="project" value="InterPro"/>
</dbReference>
<accession>A0A9Q5NBW4</accession>
<dbReference type="EMBL" id="LNZH02000019">
    <property type="protein sequence ID" value="OCB92193.1"/>
    <property type="molecule type" value="Genomic_DNA"/>
</dbReference>
<evidence type="ECO:0000259" key="2">
    <source>
        <dbReference type="PROSITE" id="PS50011"/>
    </source>
</evidence>
<dbReference type="OrthoDB" id="5987198at2759"/>
<keyword evidence="4" id="KW-1185">Reference proteome</keyword>
<dbReference type="Gene3D" id="1.10.510.10">
    <property type="entry name" value="Transferase(Phosphotransferase) domain 1"/>
    <property type="match status" value="2"/>
</dbReference>
<organism evidence="3 4">
    <name type="scientific">Sanghuangporus baumii</name>
    <name type="common">Phellinus baumii</name>
    <dbReference type="NCBI Taxonomy" id="108892"/>
    <lineage>
        <taxon>Eukaryota</taxon>
        <taxon>Fungi</taxon>
        <taxon>Dikarya</taxon>
        <taxon>Basidiomycota</taxon>
        <taxon>Agaricomycotina</taxon>
        <taxon>Agaricomycetes</taxon>
        <taxon>Hymenochaetales</taxon>
        <taxon>Hymenochaetaceae</taxon>
        <taxon>Sanghuangporus</taxon>
    </lineage>
</organism>
<protein>
    <recommendedName>
        <fullName evidence="2">Protein kinase domain-containing protein</fullName>
    </recommendedName>
</protein>
<dbReference type="GO" id="GO:0004672">
    <property type="term" value="F:protein kinase activity"/>
    <property type="evidence" value="ECO:0007669"/>
    <property type="project" value="InterPro"/>
</dbReference>
<evidence type="ECO:0000256" key="1">
    <source>
        <dbReference type="SAM" id="MobiDB-lite"/>
    </source>
</evidence>
<reference evidence="3" key="1">
    <citation type="submission" date="2016-06" db="EMBL/GenBank/DDBJ databases">
        <title>Draft Genome sequence of the fungus Inonotus baumii.</title>
        <authorList>
            <person name="Zhu H."/>
            <person name="Lin W."/>
        </authorList>
    </citation>
    <scope>NUCLEOTIDE SEQUENCE</scope>
    <source>
        <strain evidence="3">821</strain>
    </source>
</reference>
<dbReference type="InterPro" id="IPR011009">
    <property type="entry name" value="Kinase-like_dom_sf"/>
</dbReference>
<feature type="region of interest" description="Disordered" evidence="1">
    <location>
        <begin position="542"/>
        <end position="583"/>
    </location>
</feature>
<comment type="caution">
    <text evidence="3">The sequence shown here is derived from an EMBL/GenBank/DDBJ whole genome shotgun (WGS) entry which is preliminary data.</text>
</comment>
<evidence type="ECO:0000313" key="4">
    <source>
        <dbReference type="Proteomes" id="UP000757232"/>
    </source>
</evidence>